<organism evidence="1 2">
    <name type="scientific">Bauhinia variegata</name>
    <name type="common">Purple orchid tree</name>
    <name type="synonym">Phanera variegata</name>
    <dbReference type="NCBI Taxonomy" id="167791"/>
    <lineage>
        <taxon>Eukaryota</taxon>
        <taxon>Viridiplantae</taxon>
        <taxon>Streptophyta</taxon>
        <taxon>Embryophyta</taxon>
        <taxon>Tracheophyta</taxon>
        <taxon>Spermatophyta</taxon>
        <taxon>Magnoliopsida</taxon>
        <taxon>eudicotyledons</taxon>
        <taxon>Gunneridae</taxon>
        <taxon>Pentapetalae</taxon>
        <taxon>rosids</taxon>
        <taxon>fabids</taxon>
        <taxon>Fabales</taxon>
        <taxon>Fabaceae</taxon>
        <taxon>Cercidoideae</taxon>
        <taxon>Cercideae</taxon>
        <taxon>Bauhiniinae</taxon>
        <taxon>Bauhinia</taxon>
    </lineage>
</organism>
<gene>
    <name evidence="1" type="ORF">L6164_027283</name>
</gene>
<keyword evidence="2" id="KW-1185">Reference proteome</keyword>
<dbReference type="EMBL" id="CM039436">
    <property type="protein sequence ID" value="KAI4314368.1"/>
    <property type="molecule type" value="Genomic_DNA"/>
</dbReference>
<evidence type="ECO:0000313" key="2">
    <source>
        <dbReference type="Proteomes" id="UP000828941"/>
    </source>
</evidence>
<protein>
    <submittedName>
        <fullName evidence="1">Uncharacterized protein</fullName>
    </submittedName>
</protein>
<name>A0ACB9LSX6_BAUVA</name>
<comment type="caution">
    <text evidence="1">The sequence shown here is derived from an EMBL/GenBank/DDBJ whole genome shotgun (WGS) entry which is preliminary data.</text>
</comment>
<proteinExistence type="predicted"/>
<accession>A0ACB9LSX6</accession>
<dbReference type="Proteomes" id="UP000828941">
    <property type="component" value="Chromosome 11"/>
</dbReference>
<evidence type="ECO:0000313" key="1">
    <source>
        <dbReference type="EMBL" id="KAI4314368.1"/>
    </source>
</evidence>
<reference evidence="1 2" key="1">
    <citation type="journal article" date="2022" name="DNA Res.">
        <title>Chromosomal-level genome assembly of the orchid tree Bauhinia variegata (Leguminosae; Cercidoideae) supports the allotetraploid origin hypothesis of Bauhinia.</title>
        <authorList>
            <person name="Zhong Y."/>
            <person name="Chen Y."/>
            <person name="Zheng D."/>
            <person name="Pang J."/>
            <person name="Liu Y."/>
            <person name="Luo S."/>
            <person name="Meng S."/>
            <person name="Qian L."/>
            <person name="Wei D."/>
            <person name="Dai S."/>
            <person name="Zhou R."/>
        </authorList>
    </citation>
    <scope>NUCLEOTIDE SEQUENCE [LARGE SCALE GENOMIC DNA]</scope>
    <source>
        <strain evidence="1">BV-YZ2020</strain>
    </source>
</reference>
<sequence>MMVVAKSGFNISASAPTDKCFSSANGTKSPTTLPLNNSFLNLDQGDPTVFESFWRELNDECTVVIKGSDLLSYLSDTGNVCWFLLPELRDAVKRLHNVVGNAVTEKKHIVVGTGSTQLFQAALFALSSPDSPHPMNVVAAAPYYSEYKDEVEVVLSRLYKWSGDANVFDKDEAYIEVVTSPNNPDGTLRGPVVKSRAEGKLVYDFAYYWPQYTPITHKADHDIMLFTFSKCTGHAGSRIGWAIVKDIEVAEKMTRYIQMSSIGVSKESQTRVAKIMQVICDNYQNFGYAESKLFFQHSKRLMVKRWKKLNEAIKQSDVFTVAKSQRAYCHFTKELSETYPAFAWLKCKEGIEDCESYFRKLKIITRGGERFGADAKYARLSMLCKDEVFDEFLTRLSNIKWVSN</sequence>